<keyword evidence="1" id="KW-0285">Flavoprotein</keyword>
<feature type="domain" description="PAS" evidence="4">
    <location>
        <begin position="29"/>
        <end position="76"/>
    </location>
</feature>
<evidence type="ECO:0000313" key="6">
    <source>
        <dbReference type="Proteomes" id="UP000464378"/>
    </source>
</evidence>
<dbReference type="EMBL" id="LR586016">
    <property type="protein sequence ID" value="VIP00581.1"/>
    <property type="molecule type" value="Genomic_DNA"/>
</dbReference>
<dbReference type="PANTHER" id="PTHR47429:SF2">
    <property type="entry name" value="PROTEIN TWIN LOV 1"/>
    <property type="match status" value="1"/>
</dbReference>
<dbReference type="InterPro" id="IPR035965">
    <property type="entry name" value="PAS-like_dom_sf"/>
</dbReference>
<dbReference type="AlphaFoldDB" id="A0A6C2YH63"/>
<sequence>MLLSIKKFMQTLDCPACLTTGQLEAPHPRIMFANSAFEELTGYTLAELLFESPRIFQGPQTDRRVLDLLKNSLVQHRSFEGYTINYRKDGTPFGMGWLVSTVFDGGRPQYYLSMHQECSAAQLEWTLSQIRLQQEALKDWVAPSRQSGERNPPAAPPV</sequence>
<keyword evidence="2" id="KW-0288">FMN</keyword>
<dbReference type="InParanoid" id="A0A6C2YH63"/>
<dbReference type="NCBIfam" id="TIGR00229">
    <property type="entry name" value="sensory_box"/>
    <property type="match status" value="1"/>
</dbReference>
<dbReference type="Proteomes" id="UP000464378">
    <property type="component" value="Chromosome"/>
</dbReference>
<dbReference type="KEGG" id="tim:GMBLW1_33790"/>
<keyword evidence="3" id="KW-0157">Chromophore</keyword>
<dbReference type="RefSeq" id="WP_162655789.1">
    <property type="nucleotide sequence ID" value="NZ_LR593887.1"/>
</dbReference>
<dbReference type="EMBL" id="LR593887">
    <property type="protein sequence ID" value="VTR96580.1"/>
    <property type="molecule type" value="Genomic_DNA"/>
</dbReference>
<evidence type="ECO:0000256" key="2">
    <source>
        <dbReference type="ARBA" id="ARBA00022643"/>
    </source>
</evidence>
<dbReference type="Pfam" id="PF13426">
    <property type="entry name" value="PAS_9"/>
    <property type="match status" value="1"/>
</dbReference>
<reference evidence="5" key="1">
    <citation type="submission" date="2019-04" db="EMBL/GenBank/DDBJ databases">
        <authorList>
            <consortium name="Science for Life Laboratories"/>
        </authorList>
    </citation>
    <scope>NUCLEOTIDE SEQUENCE</scope>
    <source>
        <strain evidence="5">MBLW1</strain>
    </source>
</reference>
<evidence type="ECO:0000256" key="1">
    <source>
        <dbReference type="ARBA" id="ARBA00022630"/>
    </source>
</evidence>
<dbReference type="SUPFAM" id="SSF55785">
    <property type="entry name" value="PYP-like sensor domain (PAS domain)"/>
    <property type="match status" value="1"/>
</dbReference>
<organism evidence="5">
    <name type="scientific">Tuwongella immobilis</name>
    <dbReference type="NCBI Taxonomy" id="692036"/>
    <lineage>
        <taxon>Bacteria</taxon>
        <taxon>Pseudomonadati</taxon>
        <taxon>Planctomycetota</taxon>
        <taxon>Planctomycetia</taxon>
        <taxon>Gemmatales</taxon>
        <taxon>Gemmataceae</taxon>
        <taxon>Tuwongella</taxon>
    </lineage>
</organism>
<dbReference type="PANTHER" id="PTHR47429">
    <property type="entry name" value="PROTEIN TWIN LOV 1"/>
    <property type="match status" value="1"/>
</dbReference>
<proteinExistence type="predicted"/>
<dbReference type="Gene3D" id="3.30.450.20">
    <property type="entry name" value="PAS domain"/>
    <property type="match status" value="1"/>
</dbReference>
<name>A0A6C2YH63_9BACT</name>
<gene>
    <name evidence="5" type="ORF">GMBLW1_33790</name>
</gene>
<dbReference type="CDD" id="cd00130">
    <property type="entry name" value="PAS"/>
    <property type="match status" value="1"/>
</dbReference>
<evidence type="ECO:0000259" key="4">
    <source>
        <dbReference type="PROSITE" id="PS50112"/>
    </source>
</evidence>
<evidence type="ECO:0000313" key="5">
    <source>
        <dbReference type="EMBL" id="VIP00581.1"/>
    </source>
</evidence>
<accession>A0A6C2YH63</accession>
<keyword evidence="6" id="KW-1185">Reference proteome</keyword>
<protein>
    <recommendedName>
        <fullName evidence="4">PAS domain-containing protein</fullName>
    </recommendedName>
</protein>
<dbReference type="PROSITE" id="PS50112">
    <property type="entry name" value="PAS"/>
    <property type="match status" value="1"/>
</dbReference>
<evidence type="ECO:0000256" key="3">
    <source>
        <dbReference type="ARBA" id="ARBA00022991"/>
    </source>
</evidence>
<dbReference type="InterPro" id="IPR000014">
    <property type="entry name" value="PAS"/>
</dbReference>